<reference evidence="1" key="1">
    <citation type="submission" date="2022-06" db="EMBL/GenBank/DDBJ databases">
        <title>Leptospira isolates from biofilms formed at urban environments.</title>
        <authorList>
            <person name="Ribeiro P.S."/>
            <person name="Sousa T."/>
            <person name="Carvalho N."/>
            <person name="Aburjaile F."/>
            <person name="Neves F."/>
            <person name="Oliveira D."/>
            <person name="Blanco L."/>
            <person name="Lima J."/>
            <person name="Costa F."/>
            <person name="Brenig B."/>
            <person name="Soares S."/>
            <person name="Ramos R."/>
            <person name="Goes-Neto A."/>
            <person name="Matiuzzi M."/>
            <person name="Azevedo V."/>
            <person name="Ristow P."/>
        </authorList>
    </citation>
    <scope>NUCLEOTIDE SEQUENCE</scope>
    <source>
        <strain evidence="1">VSF7</strain>
    </source>
</reference>
<gene>
    <name evidence="1" type="ORF">ND810_18955</name>
</gene>
<dbReference type="Proteomes" id="UP001209694">
    <property type="component" value="Unassembled WGS sequence"/>
</dbReference>
<sequence length="114" mass="13329">MLQEKDISIIREILHATANGPFFKDNWEFSIIFGVTFEEFSQVAANWPKNSLPEETVSLAINNCFNNLLGFPHGCEKNWNEWISISEAELKVVFERWRKQRGLEKQTSYFSVLE</sequence>
<evidence type="ECO:0000313" key="2">
    <source>
        <dbReference type="Proteomes" id="UP001209694"/>
    </source>
</evidence>
<comment type="caution">
    <text evidence="1">The sequence shown here is derived from an EMBL/GenBank/DDBJ whole genome shotgun (WGS) entry which is preliminary data.</text>
</comment>
<dbReference type="EMBL" id="JAMQQD010000017">
    <property type="protein sequence ID" value="MCW7517255.1"/>
    <property type="molecule type" value="Genomic_DNA"/>
</dbReference>
<protein>
    <submittedName>
        <fullName evidence="1">Uncharacterized protein</fullName>
    </submittedName>
</protein>
<accession>A0AAW5VG76</accession>
<dbReference type="RefSeq" id="WP_265356618.1">
    <property type="nucleotide sequence ID" value="NZ_JAMQPS010000016.1"/>
</dbReference>
<proteinExistence type="predicted"/>
<evidence type="ECO:0000313" key="1">
    <source>
        <dbReference type="EMBL" id="MCW7517255.1"/>
    </source>
</evidence>
<dbReference type="AlphaFoldDB" id="A0AAW5VG76"/>
<organism evidence="1 2">
    <name type="scientific">Leptospira levettii</name>
    <dbReference type="NCBI Taxonomy" id="2023178"/>
    <lineage>
        <taxon>Bacteria</taxon>
        <taxon>Pseudomonadati</taxon>
        <taxon>Spirochaetota</taxon>
        <taxon>Spirochaetia</taxon>
        <taxon>Leptospirales</taxon>
        <taxon>Leptospiraceae</taxon>
        <taxon>Leptospira</taxon>
    </lineage>
</organism>
<name>A0AAW5VG76_9LEPT</name>